<sequence>MHSDNNTPLLPKKEKTQLEHGDTYSVSKLTCESFVKRI</sequence>
<feature type="region of interest" description="Disordered" evidence="1">
    <location>
        <begin position="1"/>
        <end position="22"/>
    </location>
</feature>
<evidence type="ECO:0000256" key="1">
    <source>
        <dbReference type="SAM" id="MobiDB-lite"/>
    </source>
</evidence>
<protein>
    <submittedName>
        <fullName evidence="2">Uncharacterized protein</fullName>
    </submittedName>
</protein>
<proteinExistence type="predicted"/>
<name>A0A2P2Q4J4_RHIMU</name>
<dbReference type="EMBL" id="GGEC01081410">
    <property type="protein sequence ID" value="MBX61894.1"/>
    <property type="molecule type" value="Transcribed_RNA"/>
</dbReference>
<reference evidence="2" key="1">
    <citation type="submission" date="2018-02" db="EMBL/GenBank/DDBJ databases">
        <title>Rhizophora mucronata_Transcriptome.</title>
        <authorList>
            <person name="Meera S.P."/>
            <person name="Sreeshan A."/>
            <person name="Augustine A."/>
        </authorList>
    </citation>
    <scope>NUCLEOTIDE SEQUENCE</scope>
    <source>
        <tissue evidence="2">Leaf</tissue>
    </source>
</reference>
<evidence type="ECO:0000313" key="2">
    <source>
        <dbReference type="EMBL" id="MBX61894.1"/>
    </source>
</evidence>
<organism evidence="2">
    <name type="scientific">Rhizophora mucronata</name>
    <name type="common">Asiatic mangrove</name>
    <dbReference type="NCBI Taxonomy" id="61149"/>
    <lineage>
        <taxon>Eukaryota</taxon>
        <taxon>Viridiplantae</taxon>
        <taxon>Streptophyta</taxon>
        <taxon>Embryophyta</taxon>
        <taxon>Tracheophyta</taxon>
        <taxon>Spermatophyta</taxon>
        <taxon>Magnoliopsida</taxon>
        <taxon>eudicotyledons</taxon>
        <taxon>Gunneridae</taxon>
        <taxon>Pentapetalae</taxon>
        <taxon>rosids</taxon>
        <taxon>fabids</taxon>
        <taxon>Malpighiales</taxon>
        <taxon>Rhizophoraceae</taxon>
        <taxon>Rhizophora</taxon>
    </lineage>
</organism>
<dbReference type="AlphaFoldDB" id="A0A2P2Q4J4"/>
<accession>A0A2P2Q4J4</accession>
<feature type="compositionally biased region" description="Basic and acidic residues" evidence="1">
    <location>
        <begin position="11"/>
        <end position="22"/>
    </location>
</feature>